<dbReference type="InterPro" id="IPR001356">
    <property type="entry name" value="HD"/>
</dbReference>
<reference evidence="9 10" key="1">
    <citation type="journal article" date="2018" name="Genome Biol. Evol.">
        <title>Multiple Roots of Fruiting Body Formation in Amoebozoa.</title>
        <authorList>
            <person name="Hillmann F."/>
            <person name="Forbes G."/>
            <person name="Novohradska S."/>
            <person name="Ferling I."/>
            <person name="Riege K."/>
            <person name="Groth M."/>
            <person name="Westermann M."/>
            <person name="Marz M."/>
            <person name="Spaller T."/>
            <person name="Winckler T."/>
            <person name="Schaap P."/>
            <person name="Glockner G."/>
        </authorList>
    </citation>
    <scope>NUCLEOTIDE SEQUENCE [LARGE SCALE GENOMIC DNA]</scope>
    <source>
        <strain evidence="9 10">Jena</strain>
    </source>
</reference>
<dbReference type="AlphaFoldDB" id="A0A2P6NSJ6"/>
<evidence type="ECO:0000313" key="10">
    <source>
        <dbReference type="Proteomes" id="UP000241769"/>
    </source>
</evidence>
<feature type="compositionally biased region" description="Acidic residues" evidence="7">
    <location>
        <begin position="112"/>
        <end position="122"/>
    </location>
</feature>
<organism evidence="9 10">
    <name type="scientific">Planoprotostelium fungivorum</name>
    <dbReference type="NCBI Taxonomy" id="1890364"/>
    <lineage>
        <taxon>Eukaryota</taxon>
        <taxon>Amoebozoa</taxon>
        <taxon>Evosea</taxon>
        <taxon>Variosea</taxon>
        <taxon>Cavosteliida</taxon>
        <taxon>Cavosteliaceae</taxon>
        <taxon>Planoprotostelium</taxon>
    </lineage>
</organism>
<feature type="region of interest" description="Disordered" evidence="7">
    <location>
        <begin position="97"/>
        <end position="130"/>
    </location>
</feature>
<gene>
    <name evidence="9" type="ORF">PROFUN_03679</name>
</gene>
<dbReference type="CDD" id="cd00086">
    <property type="entry name" value="homeodomain"/>
    <property type="match status" value="5"/>
</dbReference>
<feature type="domain" description="Homeobox" evidence="8">
    <location>
        <begin position="370"/>
        <end position="431"/>
    </location>
</feature>
<feature type="compositionally biased region" description="Basic and acidic residues" evidence="7">
    <location>
        <begin position="490"/>
        <end position="509"/>
    </location>
</feature>
<feature type="region of interest" description="Disordered" evidence="7">
    <location>
        <begin position="490"/>
        <end position="519"/>
    </location>
</feature>
<dbReference type="GO" id="GO:0005634">
    <property type="term" value="C:nucleus"/>
    <property type="evidence" value="ECO:0007669"/>
    <property type="project" value="UniProtKB-SubCell"/>
</dbReference>
<dbReference type="Pfam" id="PF00046">
    <property type="entry name" value="Homeodomain"/>
    <property type="match status" value="4"/>
</dbReference>
<dbReference type="STRING" id="1890364.A0A2P6NSJ6"/>
<dbReference type="Gene3D" id="1.10.10.60">
    <property type="entry name" value="Homeodomain-like"/>
    <property type="match status" value="5"/>
</dbReference>
<dbReference type="PANTHER" id="PTHR46123:SF4">
    <property type="entry name" value="MIX-TYPE HOMEOBOX GENE 1-RELATED"/>
    <property type="match status" value="1"/>
</dbReference>
<feature type="DNA-binding region" description="Homeobox" evidence="5">
    <location>
        <begin position="258"/>
        <end position="317"/>
    </location>
</feature>
<evidence type="ECO:0000313" key="9">
    <source>
        <dbReference type="EMBL" id="PRP86931.1"/>
    </source>
</evidence>
<keyword evidence="3 5" id="KW-0371">Homeobox</keyword>
<dbReference type="EMBL" id="MDYQ01000025">
    <property type="protein sequence ID" value="PRP86931.1"/>
    <property type="molecule type" value="Genomic_DNA"/>
</dbReference>
<dbReference type="SMART" id="SM00389">
    <property type="entry name" value="HOX"/>
    <property type="match status" value="5"/>
</dbReference>
<accession>A0A2P6NSJ6</accession>
<dbReference type="GO" id="GO:0000977">
    <property type="term" value="F:RNA polymerase II transcription regulatory region sequence-specific DNA binding"/>
    <property type="evidence" value="ECO:0007669"/>
    <property type="project" value="TreeGrafter"/>
</dbReference>
<comment type="subcellular location">
    <subcellularLocation>
        <location evidence="1 5 6">Nucleus</location>
    </subcellularLocation>
</comment>
<dbReference type="InterPro" id="IPR051306">
    <property type="entry name" value="Homeobox_regulator"/>
</dbReference>
<evidence type="ECO:0000256" key="4">
    <source>
        <dbReference type="ARBA" id="ARBA00023242"/>
    </source>
</evidence>
<evidence type="ECO:0000256" key="7">
    <source>
        <dbReference type="SAM" id="MobiDB-lite"/>
    </source>
</evidence>
<dbReference type="GO" id="GO:0000981">
    <property type="term" value="F:DNA-binding transcription factor activity, RNA polymerase II-specific"/>
    <property type="evidence" value="ECO:0007669"/>
    <property type="project" value="TreeGrafter"/>
</dbReference>
<feature type="domain" description="Homeobox" evidence="8">
    <location>
        <begin position="193"/>
        <end position="254"/>
    </location>
</feature>
<feature type="DNA-binding region" description="Homeobox" evidence="5">
    <location>
        <begin position="195"/>
        <end position="255"/>
    </location>
</feature>
<feature type="domain" description="Homeobox" evidence="8">
    <location>
        <begin position="433"/>
        <end position="493"/>
    </location>
</feature>
<keyword evidence="4 5" id="KW-0539">Nucleus</keyword>
<evidence type="ECO:0000259" key="8">
    <source>
        <dbReference type="PROSITE" id="PS50071"/>
    </source>
</evidence>
<dbReference type="SUPFAM" id="SSF46689">
    <property type="entry name" value="Homeodomain-like"/>
    <property type="match status" value="5"/>
</dbReference>
<dbReference type="PROSITE" id="PS50071">
    <property type="entry name" value="HOMEOBOX_2"/>
    <property type="match status" value="5"/>
</dbReference>
<comment type="caution">
    <text evidence="9">The sequence shown here is derived from an EMBL/GenBank/DDBJ whole genome shotgun (WGS) entry which is preliminary data.</text>
</comment>
<evidence type="ECO:0000256" key="5">
    <source>
        <dbReference type="PROSITE-ProRule" id="PRU00108"/>
    </source>
</evidence>
<feature type="DNA-binding region" description="Homeobox" evidence="5">
    <location>
        <begin position="140"/>
        <end position="191"/>
    </location>
</feature>
<keyword evidence="2 5" id="KW-0238">DNA-binding</keyword>
<dbReference type="OrthoDB" id="6159439at2759"/>
<dbReference type="Proteomes" id="UP000241769">
    <property type="component" value="Unassembled WGS sequence"/>
</dbReference>
<feature type="domain" description="Homeobox" evidence="8">
    <location>
        <begin position="138"/>
        <end position="190"/>
    </location>
</feature>
<proteinExistence type="predicted"/>
<feature type="DNA-binding region" description="Homeobox" evidence="5">
    <location>
        <begin position="372"/>
        <end position="432"/>
    </location>
</feature>
<keyword evidence="10" id="KW-1185">Reference proteome</keyword>
<evidence type="ECO:0000256" key="6">
    <source>
        <dbReference type="RuleBase" id="RU000682"/>
    </source>
</evidence>
<evidence type="ECO:0000256" key="2">
    <source>
        <dbReference type="ARBA" id="ARBA00023125"/>
    </source>
</evidence>
<protein>
    <recommendedName>
        <fullName evidence="8">Homeobox domain-containing protein</fullName>
    </recommendedName>
</protein>
<feature type="DNA-binding region" description="Homeobox" evidence="5">
    <location>
        <begin position="435"/>
        <end position="494"/>
    </location>
</feature>
<feature type="domain" description="Homeobox" evidence="8">
    <location>
        <begin position="256"/>
        <end position="316"/>
    </location>
</feature>
<name>A0A2P6NSJ6_9EUKA</name>
<evidence type="ECO:0000256" key="1">
    <source>
        <dbReference type="ARBA" id="ARBA00004123"/>
    </source>
</evidence>
<sequence length="519" mass="60600">MDPLEHFPHESVHLDPLDNSLSMNGQGHNGYQRHNNTSNNRYHQQIYNEFYHNLDMPPFLQMLEEPSKAPEVDQTTENEALDPVEIQVAEALLRPINGEPSGLLDFHHPSHEEEEDEEEDDNDHVGKEKKHIAKWCPTGKQTRLLFNVYKDSPYPTLAAKKKLLSEIQGDVTLKQITGWFKHRREIHKKHANMELRQPNDRMTQEQTSILKAYFDMDPYAGGGKQAKAISAQLNIDVKKVKNWFKHRRTKLTREGKFKGKQRLYLTPSQKTFLRGAFSSNPRPNAEMVQMLSKELGLPSNQVIRWFANERLKKQTDDEEKQDSSQEYEDHSSFHFAKKKLLSEIQGDVTLKQITGWFKHRREIHKKHANMELRQPNDRMTQEQTSILKAYFDMDPYAGGGKQAKAISAQLNIDVKKVKNWFKHRRTKLTREGKFKGKQRLYLTPSQKTFLRGAFSSNPRPNAEMVQMLSKELGLPSNQVIRWFANERLKKQTDDEEKQDSSQEYEDHSSFHFGLPEEEE</sequence>
<dbReference type="InParanoid" id="A0A2P6NSJ6"/>
<dbReference type="InterPro" id="IPR009057">
    <property type="entry name" value="Homeodomain-like_sf"/>
</dbReference>
<dbReference type="PANTHER" id="PTHR46123">
    <property type="entry name" value="MIX-TYPE HOMEOBOX GENE 1-RELATED"/>
    <property type="match status" value="1"/>
</dbReference>
<evidence type="ECO:0000256" key="3">
    <source>
        <dbReference type="ARBA" id="ARBA00023155"/>
    </source>
</evidence>